<evidence type="ECO:0000313" key="4">
    <source>
        <dbReference type="Proteomes" id="UP000327118"/>
    </source>
</evidence>
<feature type="compositionally biased region" description="Basic residues" evidence="1">
    <location>
        <begin position="72"/>
        <end position="84"/>
    </location>
</feature>
<accession>A0A5N6ZGA3</accession>
<proteinExistence type="predicted"/>
<dbReference type="EMBL" id="ML739036">
    <property type="protein sequence ID" value="KAE8356631.1"/>
    <property type="molecule type" value="Genomic_DNA"/>
</dbReference>
<evidence type="ECO:0000313" key="3">
    <source>
        <dbReference type="EMBL" id="KAE8356631.1"/>
    </source>
</evidence>
<feature type="domain" description="Myb-like DNA-binding" evidence="2">
    <location>
        <begin position="7"/>
        <end position="51"/>
    </location>
</feature>
<evidence type="ECO:0000259" key="2">
    <source>
        <dbReference type="Pfam" id="PF22980"/>
    </source>
</evidence>
<feature type="region of interest" description="Disordered" evidence="1">
    <location>
        <begin position="54"/>
        <end position="91"/>
    </location>
</feature>
<dbReference type="OrthoDB" id="5353914at2759"/>
<dbReference type="Proteomes" id="UP000327118">
    <property type="component" value="Unassembled WGS sequence"/>
</dbReference>
<keyword evidence="4" id="KW-1185">Reference proteome</keyword>
<dbReference type="AlphaFoldDB" id="A0A5N6ZGA3"/>
<name>A0A5N6ZGA3_9EURO</name>
<dbReference type="InterPro" id="IPR054505">
    <property type="entry name" value="Myb_DNA-bind_8"/>
</dbReference>
<reference evidence="4" key="1">
    <citation type="submission" date="2019-04" db="EMBL/GenBank/DDBJ databases">
        <title>Friends and foes A comparative genomics studyof 23 Aspergillus species from section Flavi.</title>
        <authorList>
            <consortium name="DOE Joint Genome Institute"/>
            <person name="Kjaerbolling I."/>
            <person name="Vesth T."/>
            <person name="Frisvad J.C."/>
            <person name="Nybo J.L."/>
            <person name="Theobald S."/>
            <person name="Kildgaard S."/>
            <person name="Isbrandt T."/>
            <person name="Kuo A."/>
            <person name="Sato A."/>
            <person name="Lyhne E.K."/>
            <person name="Kogle M.E."/>
            <person name="Wiebenga A."/>
            <person name="Kun R.S."/>
            <person name="Lubbers R.J."/>
            <person name="Makela M.R."/>
            <person name="Barry K."/>
            <person name="Chovatia M."/>
            <person name="Clum A."/>
            <person name="Daum C."/>
            <person name="Haridas S."/>
            <person name="He G."/>
            <person name="LaButti K."/>
            <person name="Lipzen A."/>
            <person name="Mondo S."/>
            <person name="Riley R."/>
            <person name="Salamov A."/>
            <person name="Simmons B.A."/>
            <person name="Magnuson J.K."/>
            <person name="Henrissat B."/>
            <person name="Mortensen U.H."/>
            <person name="Larsen T.O."/>
            <person name="Devries R.P."/>
            <person name="Grigoriev I.V."/>
            <person name="Machida M."/>
            <person name="Baker S.E."/>
            <person name="Andersen M.R."/>
        </authorList>
    </citation>
    <scope>NUCLEOTIDE SEQUENCE [LARGE SCALE GENOMIC DNA]</scope>
    <source>
        <strain evidence="4">CBS 553.77</strain>
    </source>
</reference>
<dbReference type="Pfam" id="PF22980">
    <property type="entry name" value="Myb_DNA-bind_8"/>
    <property type="match status" value="1"/>
</dbReference>
<protein>
    <recommendedName>
        <fullName evidence="2">Myb-like DNA-binding domain-containing protein</fullName>
    </recommendedName>
</protein>
<sequence length="168" mass="18421">MSRITDTEQLEFLLSCIRHSNNGKVDFEEVAKECDIVTKGAAAKRYERLVKCRSNASAGVSQPKSPVPSPKKAPKSSGAKRKATPKAASKIATPTKMKVIAVARAEKWVERWADLVKVEDRSSDEETEIDEDALGVSDDDDALLDRFCRADGRDGYVQVKGEHSDPDA</sequence>
<organism evidence="3 4">
    <name type="scientific">Aspergillus coremiiformis</name>
    <dbReference type="NCBI Taxonomy" id="138285"/>
    <lineage>
        <taxon>Eukaryota</taxon>
        <taxon>Fungi</taxon>
        <taxon>Dikarya</taxon>
        <taxon>Ascomycota</taxon>
        <taxon>Pezizomycotina</taxon>
        <taxon>Eurotiomycetes</taxon>
        <taxon>Eurotiomycetidae</taxon>
        <taxon>Eurotiales</taxon>
        <taxon>Aspergillaceae</taxon>
        <taxon>Aspergillus</taxon>
        <taxon>Aspergillus subgen. Circumdati</taxon>
    </lineage>
</organism>
<gene>
    <name evidence="3" type="ORF">BDV28DRAFT_144956</name>
</gene>
<evidence type="ECO:0000256" key="1">
    <source>
        <dbReference type="SAM" id="MobiDB-lite"/>
    </source>
</evidence>